<proteinExistence type="predicted"/>
<dbReference type="Proteomes" id="UP000756132">
    <property type="component" value="Chromosome 10"/>
</dbReference>
<reference evidence="1" key="1">
    <citation type="submission" date="2021-12" db="EMBL/GenBank/DDBJ databases">
        <authorList>
            <person name="Zaccaron A."/>
            <person name="Stergiopoulos I."/>
        </authorList>
    </citation>
    <scope>NUCLEOTIDE SEQUENCE</scope>
    <source>
        <strain evidence="1">Race5_Kim</strain>
    </source>
</reference>
<name>A0A9Q8PIG7_PASFU</name>
<dbReference type="SUPFAM" id="SSF50494">
    <property type="entry name" value="Trypsin-like serine proteases"/>
    <property type="match status" value="1"/>
</dbReference>
<keyword evidence="2" id="KW-1185">Reference proteome</keyword>
<dbReference type="Gene3D" id="2.40.10.10">
    <property type="entry name" value="Trypsin-like serine proteases"/>
    <property type="match status" value="1"/>
</dbReference>
<reference evidence="1" key="2">
    <citation type="journal article" date="2022" name="Microb. Genom.">
        <title>A chromosome-scale genome assembly of the tomato pathogen Cladosporium fulvum reveals a compartmentalized genome architecture and the presence of a dispensable chromosome.</title>
        <authorList>
            <person name="Zaccaron A.Z."/>
            <person name="Chen L.H."/>
            <person name="Samaras A."/>
            <person name="Stergiopoulos I."/>
        </authorList>
    </citation>
    <scope>NUCLEOTIDE SEQUENCE</scope>
    <source>
        <strain evidence="1">Race5_Kim</strain>
    </source>
</reference>
<dbReference type="GeneID" id="71992094"/>
<dbReference type="RefSeq" id="XP_047767366.1">
    <property type="nucleotide sequence ID" value="XM_047911364.1"/>
</dbReference>
<evidence type="ECO:0000313" key="1">
    <source>
        <dbReference type="EMBL" id="UJO23000.1"/>
    </source>
</evidence>
<gene>
    <name evidence="1" type="ORF">CLAFUR5_12216</name>
</gene>
<evidence type="ECO:0000313" key="2">
    <source>
        <dbReference type="Proteomes" id="UP000756132"/>
    </source>
</evidence>
<organism evidence="1 2">
    <name type="scientific">Passalora fulva</name>
    <name type="common">Tomato leaf mold</name>
    <name type="synonym">Cladosporium fulvum</name>
    <dbReference type="NCBI Taxonomy" id="5499"/>
    <lineage>
        <taxon>Eukaryota</taxon>
        <taxon>Fungi</taxon>
        <taxon>Dikarya</taxon>
        <taxon>Ascomycota</taxon>
        <taxon>Pezizomycotina</taxon>
        <taxon>Dothideomycetes</taxon>
        <taxon>Dothideomycetidae</taxon>
        <taxon>Mycosphaerellales</taxon>
        <taxon>Mycosphaerellaceae</taxon>
        <taxon>Fulvia</taxon>
    </lineage>
</organism>
<dbReference type="InterPro" id="IPR043504">
    <property type="entry name" value="Peptidase_S1_PA_chymotrypsin"/>
</dbReference>
<dbReference type="KEGG" id="ffu:CLAFUR5_12216"/>
<dbReference type="AlphaFoldDB" id="A0A9Q8PIG7"/>
<dbReference type="InterPro" id="IPR009003">
    <property type="entry name" value="Peptidase_S1_PA"/>
</dbReference>
<protein>
    <submittedName>
        <fullName evidence="1">Uncharacterized protein</fullName>
    </submittedName>
</protein>
<accession>A0A9Q8PIG7</accession>
<dbReference type="EMBL" id="CP090172">
    <property type="protein sequence ID" value="UJO23000.1"/>
    <property type="molecule type" value="Genomic_DNA"/>
</dbReference>
<dbReference type="OrthoDB" id="3655236at2759"/>
<sequence>MLKLVDIPSWHPPYEEPLQLQYPLHYVYSASLRRLRDNGQAEYDTWKLLKRDFKEEIQSLPGAKVAIEYVQAVTGAARASTEHPTPVSPLFFAVIVFQKGSHNIVHDATVILIQRHFPTLDPVIVRYFEGEYAVDFGDKPTSTKTPDSLEKKRMAGKLPKDTFSKVTMFGPEGSKAKIRYGKEKSCNMDDCITGMSTGMQKGRGKYCSGTCGPAFYLKDTNNKNQHILDENGDKQLFTTTSHHVVSRRKDDKRPQKVVNAAISIQEAEDMRRDPDSVTVAAHMSESDREDTWFDRQRRRNLWDSRIYMINEHPQAGATAFGKLQQDEQQEIVDDRHILGRIEEQAAIDAQCEKANPLREIPFGELYCSSGKSVWVYSSELADWPNEHDKIMVDYAIILNIMRGYPQAFDSMRAHRTILSIGQMIPGSEVMKVGRSTLTTFGFVMDDKVTAYHDHNEEESLEVSVLSTTAGYAFSYMSDSGGPVIDQHGAWVGIVSAGGVSKVDSNRTELCVYVTPMQVVVADMKARFGLVPELHRPQDTTTAEM</sequence>